<dbReference type="SMART" id="SM00091">
    <property type="entry name" value="PAS"/>
    <property type="match status" value="1"/>
</dbReference>
<evidence type="ECO:0000259" key="7">
    <source>
        <dbReference type="PROSITE" id="PS50113"/>
    </source>
</evidence>
<dbReference type="InterPro" id="IPR002078">
    <property type="entry name" value="Sigma_54_int"/>
</dbReference>
<dbReference type="InterPro" id="IPR000700">
    <property type="entry name" value="PAS-assoc_C"/>
</dbReference>
<dbReference type="PROSITE" id="PS50113">
    <property type="entry name" value="PAC"/>
    <property type="match status" value="1"/>
</dbReference>
<dbReference type="Gene3D" id="1.10.10.60">
    <property type="entry name" value="Homeodomain-like"/>
    <property type="match status" value="1"/>
</dbReference>
<dbReference type="STRING" id="1122930.SAMN02745168_0942"/>
<dbReference type="Gene3D" id="3.30.450.20">
    <property type="entry name" value="PAS domain"/>
    <property type="match status" value="1"/>
</dbReference>
<accession>A0A1W1ZBD0</accession>
<dbReference type="PROSITE" id="PS00688">
    <property type="entry name" value="SIGMA54_INTERACT_3"/>
    <property type="match status" value="1"/>
</dbReference>
<evidence type="ECO:0000256" key="1">
    <source>
        <dbReference type="ARBA" id="ARBA00022741"/>
    </source>
</evidence>
<dbReference type="Gene3D" id="1.10.8.60">
    <property type="match status" value="1"/>
</dbReference>
<keyword evidence="2" id="KW-0067">ATP-binding</keyword>
<keyword evidence="4" id="KW-0804">Transcription</keyword>
<dbReference type="SMART" id="SM00382">
    <property type="entry name" value="AAA"/>
    <property type="match status" value="1"/>
</dbReference>
<dbReference type="Pfam" id="PF25601">
    <property type="entry name" value="AAA_lid_14"/>
    <property type="match status" value="1"/>
</dbReference>
<sequence>MKGGFLIKKEQFDKLLETGFLDKILDTSFDGFTYTDENGYITYINKTYSELTGLPEEFILGNSIHELVKQGYPISRMCLEVFKTRKTKSEVIRYSDKSEREIMVTLVPVYDAEGVFRGIVGNLRDLTELMKLRRQMEITHLEYKQELRKQEEANQALWQRILELLVETGDAEAVAKSKQMRDLVELAYRICHVHSTVLITGESGAGKDVFCKLVHKFSGGDAPYIKISCGAIPENLLESELFGYEPGAFTGAGKSGKPGIFELAGNGIVFLDEIGEMPLQLQVKLLTVLQDRTFFRIGGTKEQPMNARVIAATNRNLKEEVANGNFRGDLYYRLNVIPVYIPPLRERREDILPLTDHVLARLNRENGTKKTLGVELQGILTAYDWPGNVRELNNVIERMYVLSRNNVLDTENLPEELCSLAEDTGLLLAGNQGRTLKEKMEAVEARLILRSLRADATLQEIAGRLGINISTLERKIGRYNLPRRYKKQE</sequence>
<feature type="domain" description="PAS" evidence="6">
    <location>
        <begin position="17"/>
        <end position="68"/>
    </location>
</feature>
<dbReference type="InterPro" id="IPR058031">
    <property type="entry name" value="AAA_lid_NorR"/>
</dbReference>
<dbReference type="InterPro" id="IPR013767">
    <property type="entry name" value="PAS_fold"/>
</dbReference>
<dbReference type="FunFam" id="3.40.50.300:FF:000006">
    <property type="entry name" value="DNA-binding transcriptional regulator NtrC"/>
    <property type="match status" value="1"/>
</dbReference>
<keyword evidence="1" id="KW-0547">Nucleotide-binding</keyword>
<dbReference type="CDD" id="cd00009">
    <property type="entry name" value="AAA"/>
    <property type="match status" value="1"/>
</dbReference>
<dbReference type="GO" id="GO:0006355">
    <property type="term" value="P:regulation of DNA-templated transcription"/>
    <property type="evidence" value="ECO:0007669"/>
    <property type="project" value="InterPro"/>
</dbReference>
<protein>
    <submittedName>
        <fullName evidence="8">PAS domain S-box-containing protein</fullName>
    </submittedName>
</protein>
<dbReference type="NCBIfam" id="TIGR00229">
    <property type="entry name" value="sensory_box"/>
    <property type="match status" value="1"/>
</dbReference>
<dbReference type="PROSITE" id="PS50112">
    <property type="entry name" value="PAS"/>
    <property type="match status" value="1"/>
</dbReference>
<dbReference type="EMBL" id="FWXW01000002">
    <property type="protein sequence ID" value="SMC45725.1"/>
    <property type="molecule type" value="Genomic_DNA"/>
</dbReference>
<organism evidence="8 9">
    <name type="scientific">Papillibacter cinnamivorans DSM 12816</name>
    <dbReference type="NCBI Taxonomy" id="1122930"/>
    <lineage>
        <taxon>Bacteria</taxon>
        <taxon>Bacillati</taxon>
        <taxon>Bacillota</taxon>
        <taxon>Clostridia</taxon>
        <taxon>Eubacteriales</taxon>
        <taxon>Oscillospiraceae</taxon>
        <taxon>Papillibacter</taxon>
    </lineage>
</organism>
<reference evidence="8 9" key="1">
    <citation type="submission" date="2017-04" db="EMBL/GenBank/DDBJ databases">
        <authorList>
            <person name="Afonso C.L."/>
            <person name="Miller P.J."/>
            <person name="Scott M.A."/>
            <person name="Spackman E."/>
            <person name="Goraichik I."/>
            <person name="Dimitrov K.M."/>
            <person name="Suarez D.L."/>
            <person name="Swayne D.E."/>
        </authorList>
    </citation>
    <scope>NUCLEOTIDE SEQUENCE [LARGE SCALE GENOMIC DNA]</scope>
    <source>
        <strain evidence="8 9">DSM 12816</strain>
    </source>
</reference>
<evidence type="ECO:0000256" key="4">
    <source>
        <dbReference type="ARBA" id="ARBA00023163"/>
    </source>
</evidence>
<dbReference type="InterPro" id="IPR000014">
    <property type="entry name" value="PAS"/>
</dbReference>
<dbReference type="Gene3D" id="3.40.50.300">
    <property type="entry name" value="P-loop containing nucleotide triphosphate hydrolases"/>
    <property type="match status" value="1"/>
</dbReference>
<evidence type="ECO:0000259" key="6">
    <source>
        <dbReference type="PROSITE" id="PS50112"/>
    </source>
</evidence>
<proteinExistence type="predicted"/>
<evidence type="ECO:0000313" key="9">
    <source>
        <dbReference type="Proteomes" id="UP000192790"/>
    </source>
</evidence>
<dbReference type="PROSITE" id="PS50045">
    <property type="entry name" value="SIGMA54_INTERACT_4"/>
    <property type="match status" value="1"/>
</dbReference>
<dbReference type="GO" id="GO:0005524">
    <property type="term" value="F:ATP binding"/>
    <property type="evidence" value="ECO:0007669"/>
    <property type="project" value="UniProtKB-KW"/>
</dbReference>
<dbReference type="PANTHER" id="PTHR32071">
    <property type="entry name" value="TRANSCRIPTIONAL REGULATORY PROTEIN"/>
    <property type="match status" value="1"/>
</dbReference>
<dbReference type="OrthoDB" id="9803970at2"/>
<dbReference type="SUPFAM" id="SSF55785">
    <property type="entry name" value="PYP-like sensor domain (PAS domain)"/>
    <property type="match status" value="1"/>
</dbReference>
<dbReference type="InterPro" id="IPR025944">
    <property type="entry name" value="Sigma_54_int_dom_CS"/>
</dbReference>
<dbReference type="PROSITE" id="PS00675">
    <property type="entry name" value="SIGMA54_INTERACT_1"/>
    <property type="match status" value="1"/>
</dbReference>
<evidence type="ECO:0000259" key="5">
    <source>
        <dbReference type="PROSITE" id="PS50045"/>
    </source>
</evidence>
<dbReference type="InterPro" id="IPR027417">
    <property type="entry name" value="P-loop_NTPase"/>
</dbReference>
<feature type="domain" description="PAC" evidence="7">
    <location>
        <begin position="85"/>
        <end position="138"/>
    </location>
</feature>
<keyword evidence="3" id="KW-0805">Transcription regulation</keyword>
<dbReference type="InterPro" id="IPR003593">
    <property type="entry name" value="AAA+_ATPase"/>
</dbReference>
<dbReference type="SUPFAM" id="SSF52540">
    <property type="entry name" value="P-loop containing nucleoside triphosphate hydrolases"/>
    <property type="match status" value="1"/>
</dbReference>
<dbReference type="Pfam" id="PF00158">
    <property type="entry name" value="Sigma54_activat"/>
    <property type="match status" value="1"/>
</dbReference>
<evidence type="ECO:0000256" key="3">
    <source>
        <dbReference type="ARBA" id="ARBA00023015"/>
    </source>
</evidence>
<dbReference type="CDD" id="cd00130">
    <property type="entry name" value="PAS"/>
    <property type="match status" value="1"/>
</dbReference>
<gene>
    <name evidence="8" type="ORF">SAMN02745168_0942</name>
</gene>
<keyword evidence="9" id="KW-1185">Reference proteome</keyword>
<dbReference type="InterPro" id="IPR025662">
    <property type="entry name" value="Sigma_54_int_dom_ATP-bd_1"/>
</dbReference>
<dbReference type="Proteomes" id="UP000192790">
    <property type="component" value="Unassembled WGS sequence"/>
</dbReference>
<feature type="domain" description="Sigma-54 factor interaction" evidence="5">
    <location>
        <begin position="173"/>
        <end position="401"/>
    </location>
</feature>
<dbReference type="Pfam" id="PF00989">
    <property type="entry name" value="PAS"/>
    <property type="match status" value="1"/>
</dbReference>
<dbReference type="RefSeq" id="WP_143806863.1">
    <property type="nucleotide sequence ID" value="NZ_FWXW01000002.1"/>
</dbReference>
<evidence type="ECO:0000256" key="2">
    <source>
        <dbReference type="ARBA" id="ARBA00022840"/>
    </source>
</evidence>
<dbReference type="InterPro" id="IPR035965">
    <property type="entry name" value="PAS-like_dom_sf"/>
</dbReference>
<evidence type="ECO:0000313" key="8">
    <source>
        <dbReference type="EMBL" id="SMC45725.1"/>
    </source>
</evidence>
<dbReference type="SUPFAM" id="SSF46689">
    <property type="entry name" value="Homeodomain-like"/>
    <property type="match status" value="1"/>
</dbReference>
<name>A0A1W1ZBD0_9FIRM</name>
<dbReference type="InterPro" id="IPR009057">
    <property type="entry name" value="Homeodomain-like_sf"/>
</dbReference>
<dbReference type="PANTHER" id="PTHR32071:SF57">
    <property type="entry name" value="C4-DICARBOXYLATE TRANSPORT TRANSCRIPTIONAL REGULATORY PROTEIN DCTD"/>
    <property type="match status" value="1"/>
</dbReference>
<dbReference type="AlphaFoldDB" id="A0A1W1ZBD0"/>